<feature type="transmembrane region" description="Helical" evidence="9">
    <location>
        <begin position="159"/>
        <end position="187"/>
    </location>
</feature>
<sequence>MRTPDSRSPAGITLTVIGLVLLTTATLTVAHAVQRVLVWLVIAIFLATAIAPAVDLLERRVRRCPRWLATLVVFLGATVLVAGVVTAFAIPLGRELAQLAERVPDLVRDTRAGRGPLAGLIERFRVREYLATHGDQVRQYLTSLGTPTLSLLRGAANTVVGAVTVVVLTYVVVLQAPRIVAGLLGLFRPDRSARVADVGRRCARTVTGYLTGNLVISAVCGGLTYVTLLLLGVPYAGLLALFVALMDLIPLVGATIGAVVAVLVGFTESTLAGVVLIAFFVVYQQLENHLLQPVVFARTVQLSPLAVLIAILIAVELAGILGALLAIPVAGIVKVLWGELRPALVDGPPDGAAAGGPDAAGPGPAAGGPGSAGSTDAPAAG</sequence>
<comment type="subcellular location">
    <subcellularLocation>
        <location evidence="1">Cell membrane</location>
        <topology evidence="1">Multi-pass membrane protein</topology>
    </subcellularLocation>
</comment>
<feature type="transmembrane region" description="Helical" evidence="9">
    <location>
        <begin position="270"/>
        <end position="286"/>
    </location>
</feature>
<keyword evidence="6 9" id="KW-1133">Transmembrane helix</keyword>
<keyword evidence="5 9" id="KW-0812">Transmembrane</keyword>
<feature type="transmembrane region" description="Helical" evidence="9">
    <location>
        <begin position="12"/>
        <end position="30"/>
    </location>
</feature>
<keyword evidence="4" id="KW-1003">Cell membrane</keyword>
<dbReference type="Pfam" id="PF01594">
    <property type="entry name" value="AI-2E_transport"/>
    <property type="match status" value="1"/>
</dbReference>
<evidence type="ECO:0000256" key="4">
    <source>
        <dbReference type="ARBA" id="ARBA00022475"/>
    </source>
</evidence>
<dbReference type="InterPro" id="IPR002549">
    <property type="entry name" value="AI-2E-like"/>
</dbReference>
<keyword evidence="7 9" id="KW-0472">Membrane</keyword>
<keyword evidence="3" id="KW-0813">Transport</keyword>
<feature type="compositionally biased region" description="Low complexity" evidence="8">
    <location>
        <begin position="372"/>
        <end position="381"/>
    </location>
</feature>
<dbReference type="PANTHER" id="PTHR21716:SF53">
    <property type="entry name" value="PERMEASE PERM-RELATED"/>
    <property type="match status" value="1"/>
</dbReference>
<dbReference type="PANTHER" id="PTHR21716">
    <property type="entry name" value="TRANSMEMBRANE PROTEIN"/>
    <property type="match status" value="1"/>
</dbReference>
<proteinExistence type="inferred from homology"/>
<dbReference type="AlphaFoldDB" id="A0A8J3B8W8"/>
<feature type="region of interest" description="Disordered" evidence="8">
    <location>
        <begin position="348"/>
        <end position="381"/>
    </location>
</feature>
<organism evidence="10 11">
    <name type="scientific">Pilimelia anulata</name>
    <dbReference type="NCBI Taxonomy" id="53371"/>
    <lineage>
        <taxon>Bacteria</taxon>
        <taxon>Bacillati</taxon>
        <taxon>Actinomycetota</taxon>
        <taxon>Actinomycetes</taxon>
        <taxon>Micromonosporales</taxon>
        <taxon>Micromonosporaceae</taxon>
        <taxon>Pilimelia</taxon>
    </lineage>
</organism>
<evidence type="ECO:0000256" key="2">
    <source>
        <dbReference type="ARBA" id="ARBA00009773"/>
    </source>
</evidence>
<evidence type="ECO:0000256" key="5">
    <source>
        <dbReference type="ARBA" id="ARBA00022692"/>
    </source>
</evidence>
<reference evidence="10" key="2">
    <citation type="submission" date="2020-09" db="EMBL/GenBank/DDBJ databases">
        <authorList>
            <person name="Sun Q."/>
            <person name="Ohkuma M."/>
        </authorList>
    </citation>
    <scope>NUCLEOTIDE SEQUENCE</scope>
    <source>
        <strain evidence="10">JCM 3090</strain>
    </source>
</reference>
<feature type="transmembrane region" description="Helical" evidence="9">
    <location>
        <begin position="36"/>
        <end position="56"/>
    </location>
</feature>
<feature type="transmembrane region" description="Helical" evidence="9">
    <location>
        <begin position="306"/>
        <end position="333"/>
    </location>
</feature>
<evidence type="ECO:0000256" key="3">
    <source>
        <dbReference type="ARBA" id="ARBA00022448"/>
    </source>
</evidence>
<dbReference type="RefSeq" id="WP_189171343.1">
    <property type="nucleotide sequence ID" value="NZ_BMQB01000008.1"/>
</dbReference>
<feature type="compositionally biased region" description="Low complexity" evidence="8">
    <location>
        <begin position="348"/>
        <end position="363"/>
    </location>
</feature>
<dbReference type="GO" id="GO:0005886">
    <property type="term" value="C:plasma membrane"/>
    <property type="evidence" value="ECO:0007669"/>
    <property type="project" value="UniProtKB-SubCell"/>
</dbReference>
<evidence type="ECO:0000313" key="10">
    <source>
        <dbReference type="EMBL" id="GGK02860.1"/>
    </source>
</evidence>
<evidence type="ECO:0000256" key="7">
    <source>
        <dbReference type="ARBA" id="ARBA00023136"/>
    </source>
</evidence>
<comment type="similarity">
    <text evidence="2">Belongs to the autoinducer-2 exporter (AI-2E) (TC 2.A.86) family.</text>
</comment>
<feature type="transmembrane region" description="Helical" evidence="9">
    <location>
        <begin position="208"/>
        <end position="233"/>
    </location>
</feature>
<comment type="caution">
    <text evidence="10">The sequence shown here is derived from an EMBL/GenBank/DDBJ whole genome shotgun (WGS) entry which is preliminary data.</text>
</comment>
<evidence type="ECO:0000256" key="9">
    <source>
        <dbReference type="SAM" id="Phobius"/>
    </source>
</evidence>
<reference evidence="10" key="1">
    <citation type="journal article" date="2014" name="Int. J. Syst. Evol. Microbiol.">
        <title>Complete genome sequence of Corynebacterium casei LMG S-19264T (=DSM 44701T), isolated from a smear-ripened cheese.</title>
        <authorList>
            <consortium name="US DOE Joint Genome Institute (JGI-PGF)"/>
            <person name="Walter F."/>
            <person name="Albersmeier A."/>
            <person name="Kalinowski J."/>
            <person name="Ruckert C."/>
        </authorList>
    </citation>
    <scope>NUCLEOTIDE SEQUENCE</scope>
    <source>
        <strain evidence="10">JCM 3090</strain>
    </source>
</reference>
<name>A0A8J3B8W8_9ACTN</name>
<accession>A0A8J3B8W8</accession>
<feature type="transmembrane region" description="Helical" evidence="9">
    <location>
        <begin position="239"/>
        <end position="263"/>
    </location>
</feature>
<evidence type="ECO:0000313" key="11">
    <source>
        <dbReference type="Proteomes" id="UP000649739"/>
    </source>
</evidence>
<gene>
    <name evidence="10" type="ORF">GCM10010123_36050</name>
</gene>
<feature type="transmembrane region" description="Helical" evidence="9">
    <location>
        <begin position="68"/>
        <end position="90"/>
    </location>
</feature>
<keyword evidence="11" id="KW-1185">Reference proteome</keyword>
<dbReference type="EMBL" id="BMQB01000008">
    <property type="protein sequence ID" value="GGK02860.1"/>
    <property type="molecule type" value="Genomic_DNA"/>
</dbReference>
<dbReference type="GO" id="GO:0055085">
    <property type="term" value="P:transmembrane transport"/>
    <property type="evidence" value="ECO:0007669"/>
    <property type="project" value="TreeGrafter"/>
</dbReference>
<dbReference type="Proteomes" id="UP000649739">
    <property type="component" value="Unassembled WGS sequence"/>
</dbReference>
<evidence type="ECO:0000256" key="8">
    <source>
        <dbReference type="SAM" id="MobiDB-lite"/>
    </source>
</evidence>
<protein>
    <submittedName>
        <fullName evidence="10">AI-2E family transporter</fullName>
    </submittedName>
</protein>
<evidence type="ECO:0000256" key="1">
    <source>
        <dbReference type="ARBA" id="ARBA00004651"/>
    </source>
</evidence>
<evidence type="ECO:0000256" key="6">
    <source>
        <dbReference type="ARBA" id="ARBA00022989"/>
    </source>
</evidence>